<dbReference type="PANTHER" id="PTHR28242:SF13">
    <property type="entry name" value="HISTIDINE-CONTAINING PHOSPHOTRANSFER PROTEIN 5"/>
    <property type="match status" value="1"/>
</dbReference>
<comment type="subcellular location">
    <subcellularLocation>
        <location evidence="4">Cytoplasm</location>
        <location evidence="4">Cytosol</location>
    </subcellularLocation>
    <subcellularLocation>
        <location evidence="4">Nucleus</location>
    </subcellularLocation>
</comment>
<reference evidence="7" key="2">
    <citation type="journal article" date="2023" name="Int. J. Mol. Sci.">
        <title>De Novo Assembly and Annotation of 11 Diverse Shrub Willow (Salix) Genomes Reveals Novel Gene Organization in Sex-Linked Regions.</title>
        <authorList>
            <person name="Hyden B."/>
            <person name="Feng K."/>
            <person name="Yates T.B."/>
            <person name="Jawdy S."/>
            <person name="Cereghino C."/>
            <person name="Smart L.B."/>
            <person name="Muchero W."/>
        </authorList>
    </citation>
    <scope>NUCLEOTIDE SEQUENCE</scope>
    <source>
        <tissue evidence="7">Shoot tip</tissue>
    </source>
</reference>
<dbReference type="Proteomes" id="UP001141253">
    <property type="component" value="Chromosome 6"/>
</dbReference>
<evidence type="ECO:0000256" key="5">
    <source>
        <dbReference type="SAM" id="SignalP"/>
    </source>
</evidence>
<dbReference type="InterPro" id="IPR045871">
    <property type="entry name" value="AHP1-5/YPD1"/>
</dbReference>
<keyword evidence="1 4" id="KW-0932">Cytokinin signaling pathway</keyword>
<accession>A0ABQ9BCV8</accession>
<evidence type="ECO:0000256" key="4">
    <source>
        <dbReference type="RuleBase" id="RU369004"/>
    </source>
</evidence>
<sequence>MRAALILWWRLCLYSLKDCEKLVNNMAEALEQQDVDFKQVDSHVHQLKGSSSSMGAARIKNVCIAFKTFCEAQNREGCFEVSATSES</sequence>
<organism evidence="7 8">
    <name type="scientific">Salix suchowensis</name>
    <dbReference type="NCBI Taxonomy" id="1278906"/>
    <lineage>
        <taxon>Eukaryota</taxon>
        <taxon>Viridiplantae</taxon>
        <taxon>Streptophyta</taxon>
        <taxon>Embryophyta</taxon>
        <taxon>Tracheophyta</taxon>
        <taxon>Spermatophyta</taxon>
        <taxon>Magnoliopsida</taxon>
        <taxon>eudicotyledons</taxon>
        <taxon>Gunneridae</taxon>
        <taxon>Pentapetalae</taxon>
        <taxon>rosids</taxon>
        <taxon>fabids</taxon>
        <taxon>Malpighiales</taxon>
        <taxon>Salicaceae</taxon>
        <taxon>Saliceae</taxon>
        <taxon>Salix</taxon>
    </lineage>
</organism>
<proteinExistence type="predicted"/>
<dbReference type="InterPro" id="IPR008207">
    <property type="entry name" value="Sig_transdc_His_kin_Hpt_dom"/>
</dbReference>
<name>A0ABQ9BCV8_9ROSI</name>
<protein>
    <recommendedName>
        <fullName evidence="4">Histidine-containing phosphotransfer protein</fullName>
    </recommendedName>
</protein>
<evidence type="ECO:0000256" key="1">
    <source>
        <dbReference type="ARBA" id="ARBA00022864"/>
    </source>
</evidence>
<dbReference type="InterPro" id="IPR036641">
    <property type="entry name" value="HPT_dom_sf"/>
</dbReference>
<evidence type="ECO:0000256" key="3">
    <source>
        <dbReference type="PROSITE-ProRule" id="PRU00110"/>
    </source>
</evidence>
<evidence type="ECO:0000313" key="7">
    <source>
        <dbReference type="EMBL" id="KAJ6381452.1"/>
    </source>
</evidence>
<comment type="caution">
    <text evidence="7">The sequence shown here is derived from an EMBL/GenBank/DDBJ whole genome shotgun (WGS) entry which is preliminary data.</text>
</comment>
<feature type="signal peptide" evidence="5">
    <location>
        <begin position="1"/>
        <end position="19"/>
    </location>
</feature>
<evidence type="ECO:0000256" key="2">
    <source>
        <dbReference type="ARBA" id="ARBA00023012"/>
    </source>
</evidence>
<reference evidence="7" key="1">
    <citation type="submission" date="2022-10" db="EMBL/GenBank/DDBJ databases">
        <authorList>
            <person name="Hyden B.L."/>
            <person name="Feng K."/>
            <person name="Yates T."/>
            <person name="Jawdy S."/>
            <person name="Smart L.B."/>
            <person name="Muchero W."/>
        </authorList>
    </citation>
    <scope>NUCLEOTIDE SEQUENCE</scope>
    <source>
        <tissue evidence="7">Shoot tip</tissue>
    </source>
</reference>
<dbReference type="PROSITE" id="PS50894">
    <property type="entry name" value="HPT"/>
    <property type="match status" value="1"/>
</dbReference>
<evidence type="ECO:0000313" key="8">
    <source>
        <dbReference type="Proteomes" id="UP001141253"/>
    </source>
</evidence>
<evidence type="ECO:0000259" key="6">
    <source>
        <dbReference type="PROSITE" id="PS50894"/>
    </source>
</evidence>
<feature type="chain" id="PRO_5046538415" description="Histidine-containing phosphotransfer protein" evidence="5">
    <location>
        <begin position="20"/>
        <end position="87"/>
    </location>
</feature>
<keyword evidence="8" id="KW-1185">Reference proteome</keyword>
<gene>
    <name evidence="7" type="ORF">OIU77_030187</name>
</gene>
<dbReference type="Pfam" id="PF01627">
    <property type="entry name" value="Hpt"/>
    <property type="match status" value="1"/>
</dbReference>
<dbReference type="SUPFAM" id="SSF47226">
    <property type="entry name" value="Histidine-containing phosphotransfer domain, HPT domain"/>
    <property type="match status" value="1"/>
</dbReference>
<dbReference type="Gene3D" id="1.20.120.160">
    <property type="entry name" value="HPT domain"/>
    <property type="match status" value="1"/>
</dbReference>
<keyword evidence="3" id="KW-0597">Phosphoprotein</keyword>
<keyword evidence="5" id="KW-0732">Signal</keyword>
<feature type="domain" description="HPt" evidence="6">
    <location>
        <begin position="4"/>
        <end position="87"/>
    </location>
</feature>
<comment type="function">
    <text evidence="4">Functions as a two-component phosphorelay mediators between cytokinin sensor histidine kinases and response regulators (B-type ARRs). Plays an important role in propagating cytokinin signal transduction.</text>
</comment>
<dbReference type="EMBL" id="JAPFFI010000009">
    <property type="protein sequence ID" value="KAJ6381452.1"/>
    <property type="molecule type" value="Genomic_DNA"/>
</dbReference>
<dbReference type="PANTHER" id="PTHR28242">
    <property type="entry name" value="PHOSPHORELAY INTERMEDIATE PROTEIN YPD1"/>
    <property type="match status" value="1"/>
</dbReference>
<keyword evidence="2 4" id="KW-0902">Two-component regulatory system</keyword>
<comment type="domain">
    <text evidence="4">Histidine-containing phosphotransfer domain (HPt) contains an active histidine that mediates the phosphotransfer.</text>
</comment>
<dbReference type="CDD" id="cd00088">
    <property type="entry name" value="HPT"/>
    <property type="match status" value="1"/>
</dbReference>
<feature type="modified residue" description="Phosphohistidine" evidence="3">
    <location>
        <position position="45"/>
    </location>
</feature>